<dbReference type="Pfam" id="PF11707">
    <property type="entry name" value="Npa1"/>
    <property type="match status" value="1"/>
</dbReference>
<dbReference type="VEuPathDB" id="FungiDB:C5L36_0E04480"/>
<dbReference type="AlphaFoldDB" id="A0A1Z8JMK8"/>
<dbReference type="GO" id="GO:0005730">
    <property type="term" value="C:nucleolus"/>
    <property type="evidence" value="ECO:0007669"/>
    <property type="project" value="TreeGrafter"/>
</dbReference>
<proteinExistence type="predicted"/>
<name>A0A1Z8JMK8_PICKU</name>
<dbReference type="PANTHER" id="PTHR13500:SF0">
    <property type="entry name" value="NUCLEOLAR PRE-RIBOSOMAL-ASSOCIATED PROTEIN 1"/>
    <property type="match status" value="1"/>
</dbReference>
<sequence length="374" mass="42727">MSSGDRSKYSANVSTDSALRLAEFIEDCENEQDEISTSDENIQKIKNFLDVKFNTTSIVQIQSFCATTNDHSSLSALNVNLATLIKLANRYPQLHQSIKFLVLEIISTHNVKVFYRCLSNEHPGVANPALKLISQIVSFNNGVFVDEFLENFDLTVKSFCDLMYPTKATAKLSKNGKSFLTVRHNMVTFWINLCSNASPLTRMDLLSNNKKINSGWIKYITEFDNNSLIKRTLQFFETKVLNEPSFRKMTKCKLLGDFTIGKFVELYKISDIKDEIHKLLLKITTDEENGLLFHDYRTYFQNVPLACLPSNANFNNNGVSIQIADQKFKINNKIIYNILTSLKPWSDTLHLKLLISILEHVPELNALTTITYYI</sequence>
<protein>
    <recommendedName>
        <fullName evidence="1">URB1 N-terminal domain-containing protein</fullName>
    </recommendedName>
</protein>
<evidence type="ECO:0000259" key="1">
    <source>
        <dbReference type="Pfam" id="PF11707"/>
    </source>
</evidence>
<evidence type="ECO:0000313" key="3">
    <source>
        <dbReference type="Proteomes" id="UP000195871"/>
    </source>
</evidence>
<dbReference type="InterPro" id="IPR039844">
    <property type="entry name" value="URB1"/>
</dbReference>
<reference evidence="2 3" key="1">
    <citation type="submission" date="2017-05" db="EMBL/GenBank/DDBJ databases">
        <title>The Genome Sequence of Candida krusei Ckrusei653.</title>
        <authorList>
            <person name="Cuomo C."/>
            <person name="Forche A."/>
            <person name="Young S."/>
            <person name="Abouelleil A."/>
            <person name="Cao P."/>
            <person name="Chapman S."/>
            <person name="Cusick C."/>
            <person name="Shea T."/>
            <person name="Nusbaum C."/>
            <person name="Birren B."/>
        </authorList>
    </citation>
    <scope>NUCLEOTIDE SEQUENCE [LARGE SCALE GENOMIC DNA]</scope>
    <source>
        <strain evidence="2 3">Ckrusei653</strain>
    </source>
</reference>
<evidence type="ECO:0000313" key="2">
    <source>
        <dbReference type="EMBL" id="OUT21813.1"/>
    </source>
</evidence>
<dbReference type="SUPFAM" id="SSF48371">
    <property type="entry name" value="ARM repeat"/>
    <property type="match status" value="1"/>
</dbReference>
<dbReference type="GO" id="GO:0000463">
    <property type="term" value="P:maturation of LSU-rRNA from tricistronic rRNA transcript (SSU-rRNA, 5.8S rRNA, LSU-rRNA)"/>
    <property type="evidence" value="ECO:0007669"/>
    <property type="project" value="TreeGrafter"/>
</dbReference>
<dbReference type="InterPro" id="IPR021714">
    <property type="entry name" value="URB1_N"/>
</dbReference>
<accession>A0A1Z8JMK8</accession>
<comment type="caution">
    <text evidence="2">The sequence shown here is derived from an EMBL/GenBank/DDBJ whole genome shotgun (WGS) entry which is preliminary data.</text>
</comment>
<gene>
    <name evidence="2" type="ORF">CAS74_002792</name>
</gene>
<organism evidence="2 3">
    <name type="scientific">Pichia kudriavzevii</name>
    <name type="common">Yeast</name>
    <name type="synonym">Issatchenkia orientalis</name>
    <dbReference type="NCBI Taxonomy" id="4909"/>
    <lineage>
        <taxon>Eukaryota</taxon>
        <taxon>Fungi</taxon>
        <taxon>Dikarya</taxon>
        <taxon>Ascomycota</taxon>
        <taxon>Saccharomycotina</taxon>
        <taxon>Pichiomycetes</taxon>
        <taxon>Pichiales</taxon>
        <taxon>Pichiaceae</taxon>
        <taxon>Pichia</taxon>
    </lineage>
</organism>
<dbReference type="Proteomes" id="UP000195871">
    <property type="component" value="Unassembled WGS sequence"/>
</dbReference>
<feature type="domain" description="URB1 N-terminal" evidence="1">
    <location>
        <begin position="56"/>
        <end position="366"/>
    </location>
</feature>
<dbReference type="GO" id="GO:0000466">
    <property type="term" value="P:maturation of 5.8S rRNA from tricistronic rRNA transcript (SSU-rRNA, 5.8S rRNA, LSU-rRNA)"/>
    <property type="evidence" value="ECO:0007669"/>
    <property type="project" value="TreeGrafter"/>
</dbReference>
<dbReference type="EMBL" id="NHMM01000004">
    <property type="protein sequence ID" value="OUT21813.1"/>
    <property type="molecule type" value="Genomic_DNA"/>
</dbReference>
<dbReference type="InterPro" id="IPR016024">
    <property type="entry name" value="ARM-type_fold"/>
</dbReference>
<dbReference type="PANTHER" id="PTHR13500">
    <property type="entry name" value="NUCLEOLAR PRERIBOSOMAL-ASSOCIATED PROTEIN 1"/>
    <property type="match status" value="1"/>
</dbReference>